<dbReference type="Proteomes" id="UP000622610">
    <property type="component" value="Unassembled WGS sequence"/>
</dbReference>
<dbReference type="InterPro" id="IPR023401">
    <property type="entry name" value="ODC_N"/>
</dbReference>
<proteinExistence type="inferred from homology"/>
<dbReference type="InterPro" id="IPR036291">
    <property type="entry name" value="NAD(P)-bd_dom_sf"/>
</dbReference>
<organism evidence="2 3">
    <name type="scientific">Enterococcus alcedinis</name>
    <dbReference type="NCBI Taxonomy" id="1274384"/>
    <lineage>
        <taxon>Bacteria</taxon>
        <taxon>Bacillati</taxon>
        <taxon>Bacillota</taxon>
        <taxon>Bacilli</taxon>
        <taxon>Lactobacillales</taxon>
        <taxon>Enterococcaceae</taxon>
        <taxon>Enterococcus</taxon>
    </lineage>
</organism>
<dbReference type="InterPro" id="IPR003462">
    <property type="entry name" value="ODC_Mu_crystall"/>
</dbReference>
<evidence type="ECO:0000256" key="1">
    <source>
        <dbReference type="ARBA" id="ARBA00008903"/>
    </source>
</evidence>
<evidence type="ECO:0000313" key="2">
    <source>
        <dbReference type="EMBL" id="GGI65186.1"/>
    </source>
</evidence>
<accession>A0A917JGB4</accession>
<dbReference type="PIRSF" id="PIRSF001439">
    <property type="entry name" value="CryM"/>
    <property type="match status" value="1"/>
</dbReference>
<dbReference type="SUPFAM" id="SSF51735">
    <property type="entry name" value="NAD(P)-binding Rossmann-fold domains"/>
    <property type="match status" value="1"/>
</dbReference>
<reference evidence="2" key="2">
    <citation type="submission" date="2020-09" db="EMBL/GenBank/DDBJ databases">
        <authorList>
            <person name="Sun Q."/>
            <person name="Sedlacek I."/>
        </authorList>
    </citation>
    <scope>NUCLEOTIDE SEQUENCE</scope>
    <source>
        <strain evidence="2">CCM 8433</strain>
    </source>
</reference>
<dbReference type="GO" id="GO:0005737">
    <property type="term" value="C:cytoplasm"/>
    <property type="evidence" value="ECO:0007669"/>
    <property type="project" value="TreeGrafter"/>
</dbReference>
<dbReference type="AlphaFoldDB" id="A0A917JGB4"/>
<dbReference type="Gene3D" id="3.30.1780.10">
    <property type="entry name" value="ornithine cyclodeaminase, domain 1"/>
    <property type="match status" value="1"/>
</dbReference>
<dbReference type="RefSeq" id="WP_188367023.1">
    <property type="nucleotide sequence ID" value="NZ_BMDT01000002.1"/>
</dbReference>
<dbReference type="EMBL" id="BMDT01000002">
    <property type="protein sequence ID" value="GGI65186.1"/>
    <property type="molecule type" value="Genomic_DNA"/>
</dbReference>
<name>A0A917JGB4_9ENTE</name>
<dbReference type="Pfam" id="PF02423">
    <property type="entry name" value="OCD_Mu_crystall"/>
    <property type="match status" value="1"/>
</dbReference>
<dbReference type="FunFam" id="3.40.50.720:FF:000311">
    <property type="entry name" value="Ornithine cyclodeaminase"/>
    <property type="match status" value="1"/>
</dbReference>
<dbReference type="PANTHER" id="PTHR13812">
    <property type="entry name" value="KETIMINE REDUCTASE MU-CRYSTALLIN"/>
    <property type="match status" value="1"/>
</dbReference>
<dbReference type="GO" id="GO:0019752">
    <property type="term" value="P:carboxylic acid metabolic process"/>
    <property type="evidence" value="ECO:0007669"/>
    <property type="project" value="UniProtKB-ARBA"/>
</dbReference>
<keyword evidence="3" id="KW-1185">Reference proteome</keyword>
<dbReference type="PANTHER" id="PTHR13812:SF19">
    <property type="entry name" value="KETIMINE REDUCTASE MU-CRYSTALLIN"/>
    <property type="match status" value="1"/>
</dbReference>
<comment type="similarity">
    <text evidence="1">Belongs to the ornithine cyclodeaminase/mu-crystallin family.</text>
</comment>
<reference evidence="2" key="1">
    <citation type="journal article" date="2014" name="Int. J. Syst. Evol. Microbiol.">
        <title>Complete genome sequence of Corynebacterium casei LMG S-19264T (=DSM 44701T), isolated from a smear-ripened cheese.</title>
        <authorList>
            <consortium name="US DOE Joint Genome Institute (JGI-PGF)"/>
            <person name="Walter F."/>
            <person name="Albersmeier A."/>
            <person name="Kalinowski J."/>
            <person name="Ruckert C."/>
        </authorList>
    </citation>
    <scope>NUCLEOTIDE SEQUENCE</scope>
    <source>
        <strain evidence="2">CCM 8433</strain>
    </source>
</reference>
<protein>
    <submittedName>
        <fullName evidence="2">Ornithine cyclodeaminase</fullName>
    </submittedName>
</protein>
<sequence>MLLLSREDIQEFFTLKETMTAVEKAFRLYSEGKVEVPLRTQIGTENGKGTFIYMPAYCSEESASSIKILGMFPENSRKGLPTINGQVLVLDNETGAITGMLDGTYITELRTGAASGVAFEQLAKKDCRKGALIGTGAQAAAQLEAMLIARSLEEVQVAGRDFEKTQKFVTEMKQKLHHYGVKIMAVEEANEAITDADLIIVATTATSPVFDGELVKAGATVSGVGSYQPQMQEIPASLLVRSQKIYFDSEEAVLSESGDLLIPLADQTITKEQFTGDIGEVINGTLVGRENDQEIIFFKSVGIAAQDVITAKMILEQAKIKAKGLEWG</sequence>
<dbReference type="Gene3D" id="3.40.50.720">
    <property type="entry name" value="NAD(P)-binding Rossmann-like Domain"/>
    <property type="match status" value="1"/>
</dbReference>
<comment type="caution">
    <text evidence="2">The sequence shown here is derived from an EMBL/GenBank/DDBJ whole genome shotgun (WGS) entry which is preliminary data.</text>
</comment>
<dbReference type="GO" id="GO:0016491">
    <property type="term" value="F:oxidoreductase activity"/>
    <property type="evidence" value="ECO:0007669"/>
    <property type="project" value="UniProtKB-ARBA"/>
</dbReference>
<gene>
    <name evidence="2" type="ORF">GCM10011482_08400</name>
</gene>
<evidence type="ECO:0000313" key="3">
    <source>
        <dbReference type="Proteomes" id="UP000622610"/>
    </source>
</evidence>